<name>A0ABN9UGN2_9DINO</name>
<gene>
    <name evidence="2" type="ORF">PCOR1329_LOCUS48379</name>
</gene>
<dbReference type="Proteomes" id="UP001189429">
    <property type="component" value="Unassembled WGS sequence"/>
</dbReference>
<evidence type="ECO:0000256" key="1">
    <source>
        <dbReference type="SAM" id="MobiDB-lite"/>
    </source>
</evidence>
<accession>A0ABN9UGN2</accession>
<feature type="compositionally biased region" description="Basic residues" evidence="1">
    <location>
        <begin position="33"/>
        <end position="46"/>
    </location>
</feature>
<reference evidence="2" key="1">
    <citation type="submission" date="2023-10" db="EMBL/GenBank/DDBJ databases">
        <authorList>
            <person name="Chen Y."/>
            <person name="Shah S."/>
            <person name="Dougan E. K."/>
            <person name="Thang M."/>
            <person name="Chan C."/>
        </authorList>
    </citation>
    <scope>NUCLEOTIDE SEQUENCE [LARGE SCALE GENOMIC DNA]</scope>
</reference>
<sequence>RPWPTAHRQNTVPLAPREDVWALPPSTSDHSPRRIARTPFRSRRARMSGPPPPRPRHPRPARGRPSPQRVAGPSQERLAAMEQSISGLQEGLRPKLEAAQVYSRDDTDRMLKDFYCKGEMDAQISRIWWRLGEGKTSLSQRAMAR</sequence>
<evidence type="ECO:0000313" key="3">
    <source>
        <dbReference type="Proteomes" id="UP001189429"/>
    </source>
</evidence>
<feature type="region of interest" description="Disordered" evidence="1">
    <location>
        <begin position="1"/>
        <end position="77"/>
    </location>
</feature>
<comment type="caution">
    <text evidence="2">The sequence shown here is derived from an EMBL/GenBank/DDBJ whole genome shotgun (WGS) entry which is preliminary data.</text>
</comment>
<organism evidence="2 3">
    <name type="scientific">Prorocentrum cordatum</name>
    <dbReference type="NCBI Taxonomy" id="2364126"/>
    <lineage>
        <taxon>Eukaryota</taxon>
        <taxon>Sar</taxon>
        <taxon>Alveolata</taxon>
        <taxon>Dinophyceae</taxon>
        <taxon>Prorocentrales</taxon>
        <taxon>Prorocentraceae</taxon>
        <taxon>Prorocentrum</taxon>
    </lineage>
</organism>
<protein>
    <submittedName>
        <fullName evidence="2">Uncharacterized protein</fullName>
    </submittedName>
</protein>
<dbReference type="EMBL" id="CAUYUJ010015838">
    <property type="protein sequence ID" value="CAK0858793.1"/>
    <property type="molecule type" value="Genomic_DNA"/>
</dbReference>
<feature type="non-terminal residue" evidence="2">
    <location>
        <position position="1"/>
    </location>
</feature>
<evidence type="ECO:0000313" key="2">
    <source>
        <dbReference type="EMBL" id="CAK0858793.1"/>
    </source>
</evidence>
<proteinExistence type="predicted"/>
<keyword evidence="3" id="KW-1185">Reference proteome</keyword>